<reference evidence="2 3" key="1">
    <citation type="submission" date="2020-09" db="EMBL/GenBank/DDBJ databases">
        <title>Isolation and identification of active actinomycetes.</title>
        <authorList>
            <person name="Li X."/>
        </authorList>
    </citation>
    <scope>NUCLEOTIDE SEQUENCE [LARGE SCALE GENOMIC DNA]</scope>
    <source>
        <strain evidence="2 3">NEAU-LLC</strain>
    </source>
</reference>
<feature type="compositionally biased region" description="Basic and acidic residues" evidence="1">
    <location>
        <begin position="505"/>
        <end position="515"/>
    </location>
</feature>
<evidence type="ECO:0000256" key="1">
    <source>
        <dbReference type="SAM" id="MobiDB-lite"/>
    </source>
</evidence>
<dbReference type="Proteomes" id="UP000598426">
    <property type="component" value="Unassembled WGS sequence"/>
</dbReference>
<protein>
    <recommendedName>
        <fullName evidence="4">S1 motif domain-containing protein</fullName>
    </recommendedName>
</protein>
<organism evidence="2 3">
    <name type="scientific">Microbacterium helvum</name>
    <dbReference type="NCBI Taxonomy" id="2773713"/>
    <lineage>
        <taxon>Bacteria</taxon>
        <taxon>Bacillati</taxon>
        <taxon>Actinomycetota</taxon>
        <taxon>Actinomycetes</taxon>
        <taxon>Micrococcales</taxon>
        <taxon>Microbacteriaceae</taxon>
        <taxon>Microbacterium</taxon>
    </lineage>
</organism>
<feature type="compositionally biased region" description="Low complexity" evidence="1">
    <location>
        <begin position="490"/>
        <end position="503"/>
    </location>
</feature>
<name>A0ABR8NHF6_9MICO</name>
<evidence type="ECO:0008006" key="4">
    <source>
        <dbReference type="Google" id="ProtNLM"/>
    </source>
</evidence>
<sequence length="649" mass="68279">MAEHVRTTAEAVALAGRILGAREKPVVVLSTDPATDGFAIDADDVESGTQGVADLVLIDTGDLTRTLAAHLPDRAQVYGGAGRSYPVDFGADPDWRRSPLRFPGPRAATALVGDVLTHANAARLFDCKPASRRVAVTGVVQGFAGDERALVATDGHGPATISRELTYPPFPLDWVVRRGQRVAGMLDLDDHRLLVTEPAPDTAALLAAFAHHSVTLAFVTKVTPARATLLLHPAVEFTVRRDDVSKNPLDTVDLLLAEGDVVAVRVLHLSDGTIHLSLYDVDDDEAIVPPLALTTGGPPWLAQGRALLPEDADTHGELAELERRTPVPGASGAGAAGAVSEAPAVDAAAAEPDAPGVAEASPPTTARPVPGPGMRPAMPHAASAAGAASAATDAAADAGHADEHAAAVESRAPHGSALRSTQRALDTARAEIAGLKARLAEADADDSAASRLRARAATAESRLKEALVGRAELELRVRELDARQRAGTQALRSARKAAAASSAPGDDRATRRSRWSTDEAWVRHEIYLAWVDRVEPAERADHPLGDYIVGPRFAESLAPLDDGRFDKAMKAAVDAATGRIREVPGREAHLLRTGDGAGDPPTVRASDGAKCWRAYIEQKTAQARRIHYWILPGGTVELSRIVPHDDVQP</sequence>
<evidence type="ECO:0000313" key="3">
    <source>
        <dbReference type="Proteomes" id="UP000598426"/>
    </source>
</evidence>
<gene>
    <name evidence="2" type="ORF">IF188_00245</name>
</gene>
<accession>A0ABR8NHF6</accession>
<evidence type="ECO:0000313" key="2">
    <source>
        <dbReference type="EMBL" id="MBD3940126.1"/>
    </source>
</evidence>
<feature type="compositionally biased region" description="Low complexity" evidence="1">
    <location>
        <begin position="380"/>
        <end position="398"/>
    </location>
</feature>
<comment type="caution">
    <text evidence="2">The sequence shown here is derived from an EMBL/GenBank/DDBJ whole genome shotgun (WGS) entry which is preliminary data.</text>
</comment>
<feature type="region of interest" description="Disordered" evidence="1">
    <location>
        <begin position="322"/>
        <end position="423"/>
    </location>
</feature>
<proteinExistence type="predicted"/>
<feature type="region of interest" description="Disordered" evidence="1">
    <location>
        <begin position="488"/>
        <end position="515"/>
    </location>
</feature>
<keyword evidence="3" id="KW-1185">Reference proteome</keyword>
<dbReference type="EMBL" id="JACXZS010000001">
    <property type="protein sequence ID" value="MBD3940126.1"/>
    <property type="molecule type" value="Genomic_DNA"/>
</dbReference>
<feature type="compositionally biased region" description="Low complexity" evidence="1">
    <location>
        <begin position="336"/>
        <end position="360"/>
    </location>
</feature>
<dbReference type="RefSeq" id="WP_191169787.1">
    <property type="nucleotide sequence ID" value="NZ_JACXZS010000001.1"/>
</dbReference>